<dbReference type="Proteomes" id="UP001549145">
    <property type="component" value="Unassembled WGS sequence"/>
</dbReference>
<dbReference type="SUPFAM" id="SSF109604">
    <property type="entry name" value="HD-domain/PDEase-like"/>
    <property type="match status" value="2"/>
</dbReference>
<proteinExistence type="predicted"/>
<sequence length="463" mass="50538">MPLHPVDTRDRAPNGINLSELLGALSHALDLTEGQPIGHCVRATWIGMHVGRQMGLPENHLWELYYTVMLKDLGCSSNAARICELYLSDDLSFKRDFKTVSDSLPKVLGFVFAHTGLKSGLAERFKAVLNILQNGGAIADDLIQTRCQRGAEIAAQLRFPPAVCEAIHALDEHWNGRGRPDQLAGPAIPIYARIALLAQVVDVFHTAAGPEAALAEVRSRSGSWFDPHAVACFERAAAMPGFWEMLASEAITEAVTALEPAQRAVVVDEDYLDDIARAFAKVIDAKSPFTSGHSERVAVYADLIAAELGFTAERRRWLRRAALLHDVGKLGVSNSILDKNGKLDEAEWRDMRHHATLSEGILTRVAAFHEMARIGGAHHERLDGRGYPRGLQAEAIEPETRIVSVADVFDALTADRPYRKAMPIPKALEIMRADLGTAFDPVCFNALERALTALEGGLAQVAA</sequence>
<dbReference type="Gene3D" id="1.10.3210.10">
    <property type="entry name" value="Hypothetical protein af1432"/>
    <property type="match status" value="3"/>
</dbReference>
<keyword evidence="3" id="KW-1185">Reference proteome</keyword>
<dbReference type="PANTHER" id="PTHR45228:SF5">
    <property type="entry name" value="CYCLIC DI-GMP PHOSPHODIESTERASE VC_1348-RELATED"/>
    <property type="match status" value="1"/>
</dbReference>
<organism evidence="2 3">
    <name type="scientific">Methylobacterium goesingense</name>
    <dbReference type="NCBI Taxonomy" id="243690"/>
    <lineage>
        <taxon>Bacteria</taxon>
        <taxon>Pseudomonadati</taxon>
        <taxon>Pseudomonadota</taxon>
        <taxon>Alphaproteobacteria</taxon>
        <taxon>Hyphomicrobiales</taxon>
        <taxon>Methylobacteriaceae</taxon>
        <taxon>Methylobacterium</taxon>
    </lineage>
</organism>
<dbReference type="SMART" id="SM00471">
    <property type="entry name" value="HDc"/>
    <property type="match status" value="1"/>
</dbReference>
<dbReference type="InterPro" id="IPR003607">
    <property type="entry name" value="HD/PDEase_dom"/>
</dbReference>
<dbReference type="PANTHER" id="PTHR45228">
    <property type="entry name" value="CYCLIC DI-GMP PHOSPHODIESTERASE TM_0186-RELATED"/>
    <property type="match status" value="1"/>
</dbReference>
<name>A0ABV2L018_9HYPH</name>
<evidence type="ECO:0000313" key="2">
    <source>
        <dbReference type="EMBL" id="MET3691159.1"/>
    </source>
</evidence>
<dbReference type="PROSITE" id="PS51832">
    <property type="entry name" value="HD_GYP"/>
    <property type="match status" value="1"/>
</dbReference>
<feature type="domain" description="HD-GYP" evidence="1">
    <location>
        <begin position="268"/>
        <end position="463"/>
    </location>
</feature>
<dbReference type="EMBL" id="JBEPMM010000001">
    <property type="protein sequence ID" value="MET3691159.1"/>
    <property type="molecule type" value="Genomic_DNA"/>
</dbReference>
<dbReference type="Pfam" id="PF13487">
    <property type="entry name" value="HD_5"/>
    <property type="match status" value="2"/>
</dbReference>
<dbReference type="CDD" id="cd00077">
    <property type="entry name" value="HDc"/>
    <property type="match status" value="1"/>
</dbReference>
<gene>
    <name evidence="2" type="ORF">ABID43_000678</name>
</gene>
<dbReference type="InterPro" id="IPR052020">
    <property type="entry name" value="Cyclic_di-GMP/3'3'-cGAMP_PDE"/>
</dbReference>
<protein>
    <submittedName>
        <fullName evidence="2">HD-GYP domain-containing protein (C-di-GMP phosphodiesterase class II)</fullName>
    </submittedName>
</protein>
<comment type="caution">
    <text evidence="2">The sequence shown here is derived from an EMBL/GenBank/DDBJ whole genome shotgun (WGS) entry which is preliminary data.</text>
</comment>
<evidence type="ECO:0000313" key="3">
    <source>
        <dbReference type="Proteomes" id="UP001549145"/>
    </source>
</evidence>
<evidence type="ECO:0000259" key="1">
    <source>
        <dbReference type="PROSITE" id="PS51832"/>
    </source>
</evidence>
<accession>A0ABV2L018</accession>
<dbReference type="RefSeq" id="WP_238278577.1">
    <property type="nucleotide sequence ID" value="NZ_BPQL01000038.1"/>
</dbReference>
<reference evidence="2 3" key="1">
    <citation type="submission" date="2024-06" db="EMBL/GenBank/DDBJ databases">
        <title>Genomic Encyclopedia of Type Strains, Phase IV (KMG-IV): sequencing the most valuable type-strain genomes for metagenomic binning, comparative biology and taxonomic classification.</title>
        <authorList>
            <person name="Goeker M."/>
        </authorList>
    </citation>
    <scope>NUCLEOTIDE SEQUENCE [LARGE SCALE GENOMIC DNA]</scope>
    <source>
        <strain evidence="2 3">DSM 21331</strain>
    </source>
</reference>
<dbReference type="InterPro" id="IPR037522">
    <property type="entry name" value="HD_GYP_dom"/>
</dbReference>